<dbReference type="CDD" id="cd06550">
    <property type="entry name" value="TM_ABC_iron-siderophores_like"/>
    <property type="match status" value="1"/>
</dbReference>
<gene>
    <name evidence="10" type="ORF">GCM10007876_33290</name>
</gene>
<dbReference type="GO" id="GO:0005886">
    <property type="term" value="C:plasma membrane"/>
    <property type="evidence" value="ECO:0007669"/>
    <property type="project" value="UniProtKB-SubCell"/>
</dbReference>
<feature type="transmembrane region" description="Helical" evidence="9">
    <location>
        <begin position="239"/>
        <end position="263"/>
    </location>
</feature>
<comment type="subcellular location">
    <subcellularLocation>
        <location evidence="1">Cell membrane</location>
        <topology evidence="1">Multi-pass membrane protein</topology>
    </subcellularLocation>
</comment>
<keyword evidence="4" id="KW-1003">Cell membrane</keyword>
<feature type="transmembrane region" description="Helical" evidence="9">
    <location>
        <begin position="49"/>
        <end position="68"/>
    </location>
</feature>
<feature type="region of interest" description="Disordered" evidence="8">
    <location>
        <begin position="13"/>
        <end position="35"/>
    </location>
</feature>
<dbReference type="RefSeq" id="WP_284383005.1">
    <property type="nucleotide sequence ID" value="NZ_BSNM01000016.1"/>
</dbReference>
<evidence type="ECO:0000313" key="11">
    <source>
        <dbReference type="Proteomes" id="UP001161389"/>
    </source>
</evidence>
<dbReference type="Proteomes" id="UP001161389">
    <property type="component" value="Unassembled WGS sequence"/>
</dbReference>
<sequence length="379" mass="39579">MSEQLDMAEQLDMTRTQPGSGVDNAGNPSSRSEGKSLSGEYRQFIWKRLLLLAVLVIATVMSLVTDIATGPAELSFVDVIQGLIAGSNDATTDVIIWDVRLPYALMALVVGACLGLAGAEMQTVLNNPLASPFTLGVGAAATLGASLAIVLDLSWLGLSFTVLLPASAFVFASAASILILVLSRSLGASIHTVVLFGIALMFGLNAIVGLLQFVADASSLQQIVFWTMGSLARASMDKVAIVSAVFGICLLWSLTHIWSMTALRTGEDQARSIGINVERVRLVVLLRVSLLTAIALAFVGEIGFIGLVGPHIARMMLGEDHRFFLPGSALAGALLLSLSSIASKALVPGVILPVGIVTALVGIPLFITLIMSRGRGAAV</sequence>
<accession>A0AA37SBE5</accession>
<reference evidence="10" key="1">
    <citation type="journal article" date="2014" name="Int. J. Syst. Evol. Microbiol.">
        <title>Complete genome sequence of Corynebacterium casei LMG S-19264T (=DSM 44701T), isolated from a smear-ripened cheese.</title>
        <authorList>
            <consortium name="US DOE Joint Genome Institute (JGI-PGF)"/>
            <person name="Walter F."/>
            <person name="Albersmeier A."/>
            <person name="Kalinowski J."/>
            <person name="Ruckert C."/>
        </authorList>
    </citation>
    <scope>NUCLEOTIDE SEQUENCE</scope>
    <source>
        <strain evidence="10">NBRC 110071</strain>
    </source>
</reference>
<dbReference type="FunFam" id="1.10.3470.10:FF:000001">
    <property type="entry name" value="Vitamin B12 ABC transporter permease BtuC"/>
    <property type="match status" value="1"/>
</dbReference>
<dbReference type="Pfam" id="PF01032">
    <property type="entry name" value="FecCD"/>
    <property type="match status" value="1"/>
</dbReference>
<evidence type="ECO:0000313" key="10">
    <source>
        <dbReference type="EMBL" id="GLQ32850.1"/>
    </source>
</evidence>
<dbReference type="InterPro" id="IPR037294">
    <property type="entry name" value="ABC_BtuC-like"/>
</dbReference>
<keyword evidence="11" id="KW-1185">Reference proteome</keyword>
<dbReference type="Gene3D" id="1.10.3470.10">
    <property type="entry name" value="ABC transporter involved in vitamin B12 uptake, BtuC"/>
    <property type="match status" value="1"/>
</dbReference>
<protein>
    <submittedName>
        <fullName evidence="10">Iron ABC transporter permease</fullName>
    </submittedName>
</protein>
<dbReference type="AlphaFoldDB" id="A0AA37SBE5"/>
<evidence type="ECO:0000256" key="1">
    <source>
        <dbReference type="ARBA" id="ARBA00004651"/>
    </source>
</evidence>
<keyword evidence="6 9" id="KW-1133">Transmembrane helix</keyword>
<name>A0AA37SBE5_9GAMM</name>
<comment type="caution">
    <text evidence="10">The sequence shown here is derived from an EMBL/GenBank/DDBJ whole genome shotgun (WGS) entry which is preliminary data.</text>
</comment>
<feature type="transmembrane region" description="Helical" evidence="9">
    <location>
        <begin position="323"/>
        <end position="343"/>
    </location>
</feature>
<keyword evidence="5 9" id="KW-0812">Transmembrane</keyword>
<feature type="transmembrane region" description="Helical" evidence="9">
    <location>
        <begin position="101"/>
        <end position="121"/>
    </location>
</feature>
<keyword evidence="7 9" id="KW-0472">Membrane</keyword>
<feature type="transmembrane region" description="Helical" evidence="9">
    <location>
        <begin position="350"/>
        <end position="371"/>
    </location>
</feature>
<proteinExistence type="inferred from homology"/>
<evidence type="ECO:0000256" key="5">
    <source>
        <dbReference type="ARBA" id="ARBA00022692"/>
    </source>
</evidence>
<evidence type="ECO:0000256" key="8">
    <source>
        <dbReference type="SAM" id="MobiDB-lite"/>
    </source>
</evidence>
<dbReference type="InterPro" id="IPR000522">
    <property type="entry name" value="ABC_transptr_permease_BtuC"/>
</dbReference>
<keyword evidence="3" id="KW-0813">Transport</keyword>
<evidence type="ECO:0000256" key="2">
    <source>
        <dbReference type="ARBA" id="ARBA00007935"/>
    </source>
</evidence>
<dbReference type="PANTHER" id="PTHR30472:SF25">
    <property type="entry name" value="ABC TRANSPORTER PERMEASE PROTEIN MJ0876-RELATED"/>
    <property type="match status" value="1"/>
</dbReference>
<evidence type="ECO:0000256" key="7">
    <source>
        <dbReference type="ARBA" id="ARBA00023136"/>
    </source>
</evidence>
<evidence type="ECO:0000256" key="3">
    <source>
        <dbReference type="ARBA" id="ARBA00022448"/>
    </source>
</evidence>
<dbReference type="PANTHER" id="PTHR30472">
    <property type="entry name" value="FERRIC ENTEROBACTIN TRANSPORT SYSTEM PERMEASE PROTEIN"/>
    <property type="match status" value="1"/>
</dbReference>
<evidence type="ECO:0000256" key="4">
    <source>
        <dbReference type="ARBA" id="ARBA00022475"/>
    </source>
</evidence>
<organism evidence="10 11">
    <name type="scientific">Litoribrevibacter albus</name>
    <dbReference type="NCBI Taxonomy" id="1473156"/>
    <lineage>
        <taxon>Bacteria</taxon>
        <taxon>Pseudomonadati</taxon>
        <taxon>Pseudomonadota</taxon>
        <taxon>Gammaproteobacteria</taxon>
        <taxon>Oceanospirillales</taxon>
        <taxon>Oceanospirillaceae</taxon>
        <taxon>Litoribrevibacter</taxon>
    </lineage>
</organism>
<comment type="similarity">
    <text evidence="2">Belongs to the binding-protein-dependent transport system permease family. FecCD subfamily.</text>
</comment>
<evidence type="ECO:0000256" key="6">
    <source>
        <dbReference type="ARBA" id="ARBA00022989"/>
    </source>
</evidence>
<evidence type="ECO:0000256" key="9">
    <source>
        <dbReference type="SAM" id="Phobius"/>
    </source>
</evidence>
<feature type="transmembrane region" description="Helical" evidence="9">
    <location>
        <begin position="194"/>
        <end position="215"/>
    </location>
</feature>
<feature type="transmembrane region" description="Helical" evidence="9">
    <location>
        <begin position="133"/>
        <end position="156"/>
    </location>
</feature>
<feature type="transmembrane region" description="Helical" evidence="9">
    <location>
        <begin position="162"/>
        <end position="182"/>
    </location>
</feature>
<dbReference type="GO" id="GO:0022857">
    <property type="term" value="F:transmembrane transporter activity"/>
    <property type="evidence" value="ECO:0007669"/>
    <property type="project" value="InterPro"/>
</dbReference>
<dbReference type="GO" id="GO:0033214">
    <property type="term" value="P:siderophore-iron import into cell"/>
    <property type="evidence" value="ECO:0007669"/>
    <property type="project" value="TreeGrafter"/>
</dbReference>
<dbReference type="SUPFAM" id="SSF81345">
    <property type="entry name" value="ABC transporter involved in vitamin B12 uptake, BtuC"/>
    <property type="match status" value="1"/>
</dbReference>
<dbReference type="EMBL" id="BSNM01000016">
    <property type="protein sequence ID" value="GLQ32850.1"/>
    <property type="molecule type" value="Genomic_DNA"/>
</dbReference>
<reference evidence="10" key="2">
    <citation type="submission" date="2023-01" db="EMBL/GenBank/DDBJ databases">
        <title>Draft genome sequence of Litoribrevibacter albus strain NBRC 110071.</title>
        <authorList>
            <person name="Sun Q."/>
            <person name="Mori K."/>
        </authorList>
    </citation>
    <scope>NUCLEOTIDE SEQUENCE</scope>
    <source>
        <strain evidence="10">NBRC 110071</strain>
    </source>
</reference>
<feature type="transmembrane region" description="Helical" evidence="9">
    <location>
        <begin position="284"/>
        <end position="308"/>
    </location>
</feature>